<dbReference type="OrthoDB" id="2126698at2759"/>
<dbReference type="Proteomes" id="UP000812440">
    <property type="component" value="Chromosome 8_10"/>
</dbReference>
<evidence type="ECO:0008006" key="5">
    <source>
        <dbReference type="Google" id="ProtNLM"/>
    </source>
</evidence>
<gene>
    <name evidence="3" type="ORF">GDO86_014727</name>
</gene>
<name>A0A8T2JVR0_9PIPI</name>
<proteinExistence type="inferred from homology"/>
<dbReference type="Pfam" id="PF01554">
    <property type="entry name" value="MatE"/>
    <property type="match status" value="1"/>
</dbReference>
<evidence type="ECO:0000313" key="3">
    <source>
        <dbReference type="EMBL" id="KAG8447367.1"/>
    </source>
</evidence>
<dbReference type="GO" id="GO:0015297">
    <property type="term" value="F:antiporter activity"/>
    <property type="evidence" value="ECO:0007669"/>
    <property type="project" value="InterPro"/>
</dbReference>
<feature type="transmembrane region" description="Helical" evidence="2">
    <location>
        <begin position="126"/>
        <end position="147"/>
    </location>
</feature>
<accession>A0A8T2JVR0</accession>
<keyword evidence="2" id="KW-0812">Transmembrane</keyword>
<feature type="transmembrane region" description="Helical" evidence="2">
    <location>
        <begin position="21"/>
        <end position="40"/>
    </location>
</feature>
<comment type="similarity">
    <text evidence="1">Belongs to the multi antimicrobial extrusion (MATE) (TC 2.A.66.1) family.</text>
</comment>
<feature type="transmembrane region" description="Helical" evidence="2">
    <location>
        <begin position="87"/>
        <end position="106"/>
    </location>
</feature>
<keyword evidence="4" id="KW-1185">Reference proteome</keyword>
<dbReference type="InterPro" id="IPR002528">
    <property type="entry name" value="MATE_fam"/>
</dbReference>
<evidence type="ECO:0000256" key="2">
    <source>
        <dbReference type="SAM" id="Phobius"/>
    </source>
</evidence>
<dbReference type="EMBL" id="JAACNH010000003">
    <property type="protein sequence ID" value="KAG8447367.1"/>
    <property type="molecule type" value="Genomic_DNA"/>
</dbReference>
<sequence>MLLCKYLQNQGNHFPQVLTGLVANVCNALINYVLLYVWALGCRGSAAANTISQFIQMILLVLYIVWRKLHKKTWGGWSRDCLEEWGPFIGLAIPSMLMLCIEWWAFEISIFLAGSIGVVELGAQAIIYQMANLVYLVPLGLCIAGSIRVGHGLGAGNIEQAKRSTLVVLCLTEIFALGCLCRACKPEGCGAYVYT</sequence>
<organism evidence="3 4">
    <name type="scientific">Hymenochirus boettgeri</name>
    <name type="common">Congo dwarf clawed frog</name>
    <dbReference type="NCBI Taxonomy" id="247094"/>
    <lineage>
        <taxon>Eukaryota</taxon>
        <taxon>Metazoa</taxon>
        <taxon>Chordata</taxon>
        <taxon>Craniata</taxon>
        <taxon>Vertebrata</taxon>
        <taxon>Euteleostomi</taxon>
        <taxon>Amphibia</taxon>
        <taxon>Batrachia</taxon>
        <taxon>Anura</taxon>
        <taxon>Pipoidea</taxon>
        <taxon>Pipidae</taxon>
        <taxon>Pipinae</taxon>
        <taxon>Hymenochirus</taxon>
    </lineage>
</organism>
<comment type="caution">
    <text evidence="3">The sequence shown here is derived from an EMBL/GenBank/DDBJ whole genome shotgun (WGS) entry which is preliminary data.</text>
</comment>
<reference evidence="3" key="1">
    <citation type="thesis" date="2020" institute="ProQuest LLC" country="789 East Eisenhower Parkway, Ann Arbor, MI, USA">
        <title>Comparative Genomics and Chromosome Evolution.</title>
        <authorList>
            <person name="Mudd A.B."/>
        </authorList>
    </citation>
    <scope>NUCLEOTIDE SEQUENCE</scope>
    <source>
        <strain evidence="3">Female2</strain>
        <tissue evidence="3">Blood</tissue>
    </source>
</reference>
<keyword evidence="2" id="KW-1133">Transmembrane helix</keyword>
<dbReference type="GO" id="GO:0042910">
    <property type="term" value="F:xenobiotic transmembrane transporter activity"/>
    <property type="evidence" value="ECO:0007669"/>
    <property type="project" value="InterPro"/>
</dbReference>
<dbReference type="PANTHER" id="PTHR11206">
    <property type="entry name" value="MULTIDRUG RESISTANCE PROTEIN"/>
    <property type="match status" value="1"/>
</dbReference>
<protein>
    <recommendedName>
        <fullName evidence="5">Multidrug and toxin extrusion protein 1</fullName>
    </recommendedName>
</protein>
<keyword evidence="2" id="KW-0472">Membrane</keyword>
<dbReference type="GO" id="GO:0016020">
    <property type="term" value="C:membrane"/>
    <property type="evidence" value="ECO:0007669"/>
    <property type="project" value="InterPro"/>
</dbReference>
<dbReference type="AlphaFoldDB" id="A0A8T2JVR0"/>
<evidence type="ECO:0000313" key="4">
    <source>
        <dbReference type="Proteomes" id="UP000812440"/>
    </source>
</evidence>
<evidence type="ECO:0000256" key="1">
    <source>
        <dbReference type="ARBA" id="ARBA00010199"/>
    </source>
</evidence>
<feature type="transmembrane region" description="Helical" evidence="2">
    <location>
        <begin position="46"/>
        <end position="66"/>
    </location>
</feature>